<dbReference type="InterPro" id="IPR010127">
    <property type="entry name" value="Phasin_subfam-1"/>
</dbReference>
<gene>
    <name evidence="2" type="primary">phaP</name>
    <name evidence="2" type="ORF">GO608_07020</name>
</gene>
<evidence type="ECO:0000259" key="1">
    <source>
        <dbReference type="Pfam" id="PF09361"/>
    </source>
</evidence>
<organism evidence="2 3">
    <name type="scientific">Aromatoleum buckelii</name>
    <dbReference type="NCBI Taxonomy" id="200254"/>
    <lineage>
        <taxon>Bacteria</taxon>
        <taxon>Pseudomonadati</taxon>
        <taxon>Pseudomonadota</taxon>
        <taxon>Betaproteobacteria</taxon>
        <taxon>Rhodocyclales</taxon>
        <taxon>Rhodocyclaceae</taxon>
        <taxon>Aromatoleum</taxon>
    </lineage>
</organism>
<sequence length="186" mass="19640">MTNTPNPFSDLAKPALDTYLKSATTAFESVERLIALNLNTARSALEDGSGFVRALLAAKNPTEILDLQSSFAQPLAQKSLAYYRSGYEIVAQSLEECLKPYEAQFAEANKLAIIAIEKAARSVPGGGEVAVAAMRSAIATANSTYESVTKATRQAVEITEANVAATADATIKAIEANAAATHKKND</sequence>
<keyword evidence="3" id="KW-1185">Reference proteome</keyword>
<proteinExistence type="predicted"/>
<dbReference type="RefSeq" id="WP_169198366.1">
    <property type="nucleotide sequence ID" value="NZ_WTVH02000008.1"/>
</dbReference>
<accession>A0ABX1MZ95</accession>
<comment type="caution">
    <text evidence="2">The sequence shown here is derived from an EMBL/GenBank/DDBJ whole genome shotgun (WGS) entry which is preliminary data.</text>
</comment>
<dbReference type="EMBL" id="WTVH01000010">
    <property type="protein sequence ID" value="NMF93078.1"/>
    <property type="molecule type" value="Genomic_DNA"/>
</dbReference>
<protein>
    <submittedName>
        <fullName evidence="2">TIGR01841 family phasin</fullName>
    </submittedName>
</protein>
<feature type="domain" description="Phasin" evidence="1">
    <location>
        <begin position="8"/>
        <end position="105"/>
    </location>
</feature>
<evidence type="ECO:0000313" key="3">
    <source>
        <dbReference type="Proteomes" id="UP000601990"/>
    </source>
</evidence>
<dbReference type="Proteomes" id="UP000601990">
    <property type="component" value="Unassembled WGS sequence"/>
</dbReference>
<dbReference type="NCBIfam" id="TIGR01841">
    <property type="entry name" value="phasin"/>
    <property type="match status" value="1"/>
</dbReference>
<name>A0ABX1MZ95_9RHOO</name>
<reference evidence="2" key="1">
    <citation type="submission" date="2019-12" db="EMBL/GenBank/DDBJ databases">
        <title>Comparative genomics gives insights into the taxonomy of the Azoarcus-Aromatoleum group and reveals separate origins of nif in the plant-associated Azoarcus and non-plant-associated Aromatoleum sub-groups.</title>
        <authorList>
            <person name="Lafos M."/>
            <person name="Maluk M."/>
            <person name="Batista M."/>
            <person name="Junghare M."/>
            <person name="Carmona M."/>
            <person name="Faoro H."/>
            <person name="Cruz L.M."/>
            <person name="Battistoni F."/>
            <person name="De Souza E."/>
            <person name="Pedrosa F."/>
            <person name="Chen W.-M."/>
            <person name="Poole P.S."/>
            <person name="Dixon R.A."/>
            <person name="James E.K."/>
        </authorList>
    </citation>
    <scope>NUCLEOTIDE SEQUENCE</scope>
    <source>
        <strain evidence="2">U120</strain>
    </source>
</reference>
<dbReference type="Pfam" id="PF09361">
    <property type="entry name" value="Phasin_2"/>
    <property type="match status" value="1"/>
</dbReference>
<evidence type="ECO:0000313" key="2">
    <source>
        <dbReference type="EMBL" id="NMF93078.1"/>
    </source>
</evidence>
<dbReference type="InterPro" id="IPR018968">
    <property type="entry name" value="Phasin"/>
</dbReference>